<name>A0A328BRU5_9BACT</name>
<reference evidence="2" key="1">
    <citation type="submission" date="2018-05" db="EMBL/GenBank/DDBJ databases">
        <authorList>
            <person name="Nie L."/>
        </authorList>
    </citation>
    <scope>NUCLEOTIDE SEQUENCE [LARGE SCALE GENOMIC DNA]</scope>
    <source>
        <strain evidence="2">NL</strain>
    </source>
</reference>
<evidence type="ECO:0000313" key="2">
    <source>
        <dbReference type="Proteomes" id="UP000248553"/>
    </source>
</evidence>
<dbReference type="AlphaFoldDB" id="A0A328BRU5"/>
<dbReference type="Proteomes" id="UP000248553">
    <property type="component" value="Unassembled WGS sequence"/>
</dbReference>
<organism evidence="1 2">
    <name type="scientific">Hymenobacter edaphi</name>
    <dbReference type="NCBI Taxonomy" id="2211146"/>
    <lineage>
        <taxon>Bacteria</taxon>
        <taxon>Pseudomonadati</taxon>
        <taxon>Bacteroidota</taxon>
        <taxon>Cytophagia</taxon>
        <taxon>Cytophagales</taxon>
        <taxon>Hymenobacteraceae</taxon>
        <taxon>Hymenobacter</taxon>
    </lineage>
</organism>
<evidence type="ECO:0000313" key="1">
    <source>
        <dbReference type="EMBL" id="RAK69415.1"/>
    </source>
</evidence>
<gene>
    <name evidence="1" type="ORF">DLM85_00685</name>
</gene>
<dbReference type="RefSeq" id="WP_111476151.1">
    <property type="nucleotide sequence ID" value="NZ_QHKM01000001.1"/>
</dbReference>
<protein>
    <submittedName>
        <fullName evidence="1">Uncharacterized protein</fullName>
    </submittedName>
</protein>
<accession>A0A328BRU5</accession>
<proteinExistence type="predicted"/>
<dbReference type="OrthoDB" id="884738at2"/>
<keyword evidence="2" id="KW-1185">Reference proteome</keyword>
<sequence length="88" mass="9952">MDILFDLNLDHAYAEHLRQQHPDSLVAQELITDLEDKIGAAVNLVWQRHRTLPAVGDRVEVDSEWVIITARTFGQDGSVWLAAGRFEA</sequence>
<comment type="caution">
    <text evidence="1">The sequence shown here is derived from an EMBL/GenBank/DDBJ whole genome shotgun (WGS) entry which is preliminary data.</text>
</comment>
<dbReference type="EMBL" id="QHKM01000001">
    <property type="protein sequence ID" value="RAK69415.1"/>
    <property type="molecule type" value="Genomic_DNA"/>
</dbReference>